<dbReference type="AlphaFoldDB" id="A0A117M1W0"/>
<proteinExistence type="predicted"/>
<accession>A0A117M1W0</accession>
<feature type="transmembrane region" description="Helical" evidence="1">
    <location>
        <begin position="102"/>
        <end position="124"/>
    </location>
</feature>
<gene>
    <name evidence="2" type="ORF">XD94_1288</name>
</gene>
<evidence type="ECO:0000313" key="3">
    <source>
        <dbReference type="Proteomes" id="UP000054092"/>
    </source>
</evidence>
<keyword evidence="1" id="KW-0812">Transmembrane</keyword>
<reference evidence="3" key="1">
    <citation type="journal article" date="2015" name="MBio">
        <title>Genome-Resolved Metagenomic Analysis Reveals Roles for Candidate Phyla and Other Microbial Community Members in Biogeochemical Transformations in Oil Reservoirs.</title>
        <authorList>
            <person name="Hu P."/>
            <person name="Tom L."/>
            <person name="Singh A."/>
            <person name="Thomas B.C."/>
            <person name="Baker B.J."/>
            <person name="Piceno Y.M."/>
            <person name="Andersen G.L."/>
            <person name="Banfield J.F."/>
        </authorList>
    </citation>
    <scope>NUCLEOTIDE SEQUENCE [LARGE SCALE GENOMIC DNA]</scope>
</reference>
<keyword evidence="1" id="KW-1133">Transmembrane helix</keyword>
<dbReference type="PATRIC" id="fig|1184387.3.peg.1741"/>
<dbReference type="Proteomes" id="UP000054092">
    <property type="component" value="Unassembled WGS sequence"/>
</dbReference>
<organism evidence="2 3">
    <name type="scientific">Mesotoga prima</name>
    <dbReference type="NCBI Taxonomy" id="1184387"/>
    <lineage>
        <taxon>Bacteria</taxon>
        <taxon>Thermotogati</taxon>
        <taxon>Thermotogota</taxon>
        <taxon>Thermotogae</taxon>
        <taxon>Kosmotogales</taxon>
        <taxon>Kosmotogaceae</taxon>
        <taxon>Mesotoga</taxon>
    </lineage>
</organism>
<name>A0A117M1W0_9BACT</name>
<keyword evidence="1" id="KW-0472">Membrane</keyword>
<comment type="caution">
    <text evidence="2">The sequence shown here is derived from an EMBL/GenBank/DDBJ whole genome shotgun (WGS) entry which is preliminary data.</text>
</comment>
<dbReference type="EMBL" id="LGGP01000238">
    <property type="protein sequence ID" value="KUK79822.1"/>
    <property type="molecule type" value="Genomic_DNA"/>
</dbReference>
<protein>
    <submittedName>
        <fullName evidence="2">Uncharacterized protein</fullName>
    </submittedName>
</protein>
<evidence type="ECO:0000313" key="2">
    <source>
        <dbReference type="EMBL" id="KUK79822.1"/>
    </source>
</evidence>
<evidence type="ECO:0000256" key="1">
    <source>
        <dbReference type="SAM" id="Phobius"/>
    </source>
</evidence>
<feature type="transmembrane region" description="Helical" evidence="1">
    <location>
        <begin position="136"/>
        <end position="154"/>
    </location>
</feature>
<sequence>MNKTSLERVKVETSELDRRVKNYSERADDGTVNVKVEDKSFGKHDAEKLIELLEERTRYLPLRRGLSVSIEGTESEMKEFFPRVRDSLVPLVYYIDLDLKRLARLSVILIVVGMLAMGIASILTELSFNAYALHEILVIASWVFIWAAVETFFFERRKLKNRKHHFQRIYSAEFTTANQRGSTATLD</sequence>